<feature type="signal peptide" evidence="1">
    <location>
        <begin position="1"/>
        <end position="22"/>
    </location>
</feature>
<protein>
    <submittedName>
        <fullName evidence="2">Uncharacterized protein</fullName>
    </submittedName>
</protein>
<dbReference type="Proteomes" id="UP000052167">
    <property type="component" value="Unassembled WGS sequence"/>
</dbReference>
<evidence type="ECO:0000256" key="1">
    <source>
        <dbReference type="SAM" id="SignalP"/>
    </source>
</evidence>
<keyword evidence="3" id="KW-1185">Reference proteome</keyword>
<dbReference type="OrthoDB" id="8420521at2"/>
<reference evidence="2 3" key="1">
    <citation type="submission" date="2014-06" db="EMBL/GenBank/DDBJ databases">
        <title>Rhizobium pelagicum/R2-400B4.</title>
        <authorList>
            <person name="Kimes N.E."/>
            <person name="Lopez-Perez M."/>
        </authorList>
    </citation>
    <scope>NUCLEOTIDE SEQUENCE [LARGE SCALE GENOMIC DNA]</scope>
    <source>
        <strain evidence="2 3">R2-400B4</strain>
    </source>
</reference>
<accession>A0A922P092</accession>
<comment type="caution">
    <text evidence="2">The sequence shown here is derived from an EMBL/GenBank/DDBJ whole genome shotgun (WGS) entry which is preliminary data.</text>
</comment>
<gene>
    <name evidence="2" type="ORF">GV68_10905</name>
</gene>
<keyword evidence="1" id="KW-0732">Signal</keyword>
<organism evidence="2 3">
    <name type="scientific">Pseudorhizobium pelagicum</name>
    <dbReference type="NCBI Taxonomy" id="1509405"/>
    <lineage>
        <taxon>Bacteria</taxon>
        <taxon>Pseudomonadati</taxon>
        <taxon>Pseudomonadota</taxon>
        <taxon>Alphaproteobacteria</taxon>
        <taxon>Hyphomicrobiales</taxon>
        <taxon>Rhizobiaceae</taxon>
        <taxon>Rhizobium/Agrobacterium group</taxon>
        <taxon>Pseudorhizobium</taxon>
    </lineage>
</organism>
<dbReference type="AlphaFoldDB" id="A0A922P092"/>
<proteinExistence type="predicted"/>
<evidence type="ECO:0000313" key="2">
    <source>
        <dbReference type="EMBL" id="KEQ05355.1"/>
    </source>
</evidence>
<sequence>MKNLLILSLSASVVLLPGAAFSQSACQTRACEMPLEVLVAQNEAAPDAAAQEPAVPAEDAEGGDGWLDRARRAVGEAGREIGEAATATGRSASEYLSDNPDLNREVIEFGQNLGVPGFEASPARGSVLDVTATTDGELQIVAAGLPGSQEVRLGWLEDGRFVELQKLSSDDNGRVETAIAIPAALPDNEEVRLAIETTDQRLRLASDLVKLP</sequence>
<dbReference type="RefSeq" id="WP_037162630.1">
    <property type="nucleotide sequence ID" value="NZ_CAJXID010000020.1"/>
</dbReference>
<feature type="chain" id="PRO_5037104029" evidence="1">
    <location>
        <begin position="23"/>
        <end position="212"/>
    </location>
</feature>
<evidence type="ECO:0000313" key="3">
    <source>
        <dbReference type="Proteomes" id="UP000052167"/>
    </source>
</evidence>
<dbReference type="EMBL" id="JOKJ01000020">
    <property type="protein sequence ID" value="KEQ05355.1"/>
    <property type="molecule type" value="Genomic_DNA"/>
</dbReference>
<name>A0A922P092_9HYPH</name>